<keyword evidence="1" id="KW-0732">Signal</keyword>
<organism evidence="2 3">
    <name type="scientific">Globodera pallida</name>
    <name type="common">Potato cyst nematode worm</name>
    <name type="synonym">Heterodera pallida</name>
    <dbReference type="NCBI Taxonomy" id="36090"/>
    <lineage>
        <taxon>Eukaryota</taxon>
        <taxon>Metazoa</taxon>
        <taxon>Ecdysozoa</taxon>
        <taxon>Nematoda</taxon>
        <taxon>Chromadorea</taxon>
        <taxon>Rhabditida</taxon>
        <taxon>Tylenchina</taxon>
        <taxon>Tylenchomorpha</taxon>
        <taxon>Tylenchoidea</taxon>
        <taxon>Heteroderidae</taxon>
        <taxon>Heteroderinae</taxon>
        <taxon>Globodera</taxon>
    </lineage>
</organism>
<name>A0A183BVY7_GLOPA</name>
<reference evidence="3" key="3">
    <citation type="submission" date="2016-06" db="UniProtKB">
        <authorList>
            <consortium name="WormBaseParasite"/>
        </authorList>
    </citation>
    <scope>IDENTIFICATION</scope>
</reference>
<keyword evidence="2" id="KW-1185">Reference proteome</keyword>
<evidence type="ECO:0000256" key="1">
    <source>
        <dbReference type="SAM" id="SignalP"/>
    </source>
</evidence>
<dbReference type="AlphaFoldDB" id="A0A183BVY7"/>
<evidence type="ECO:0000313" key="3">
    <source>
        <dbReference type="WBParaSite" id="GPLIN_000477500"/>
    </source>
</evidence>
<reference evidence="2" key="2">
    <citation type="submission" date="2014-05" db="EMBL/GenBank/DDBJ databases">
        <title>The genome and life-stage specific transcriptomes of Globodera pallida elucidate key aspects of plant parasitism by a cyst nematode.</title>
        <authorList>
            <person name="Cotton J.A."/>
            <person name="Lilley C.J."/>
            <person name="Jones L.M."/>
            <person name="Kikuchi T."/>
            <person name="Reid A.J."/>
            <person name="Thorpe P."/>
            <person name="Tsai I.J."/>
            <person name="Beasley H."/>
            <person name="Blok V."/>
            <person name="Cock P.J.A."/>
            <person name="Van den Akker S.E."/>
            <person name="Holroyd N."/>
            <person name="Hunt M."/>
            <person name="Mantelin S."/>
            <person name="Naghra H."/>
            <person name="Pain A."/>
            <person name="Palomares-Rius J.E."/>
            <person name="Zarowiecki M."/>
            <person name="Berriman M."/>
            <person name="Jones J.T."/>
            <person name="Urwin P.E."/>
        </authorList>
    </citation>
    <scope>NUCLEOTIDE SEQUENCE [LARGE SCALE GENOMIC DNA]</scope>
    <source>
        <strain evidence="2">Lindley</strain>
    </source>
</reference>
<reference evidence="2" key="1">
    <citation type="submission" date="2013-12" db="EMBL/GenBank/DDBJ databases">
        <authorList>
            <person name="Aslett M."/>
        </authorList>
    </citation>
    <scope>NUCLEOTIDE SEQUENCE [LARGE SCALE GENOMIC DNA]</scope>
    <source>
        <strain evidence="2">Lindley</strain>
    </source>
</reference>
<protein>
    <submittedName>
        <fullName evidence="3">Uncharacterized protein</fullName>
    </submittedName>
</protein>
<evidence type="ECO:0000313" key="2">
    <source>
        <dbReference type="Proteomes" id="UP000050741"/>
    </source>
</evidence>
<accession>A0A183BVY7</accession>
<sequence length="69" mass="7552">MFGLHILILICFVVSISIVIGAEQAMNTNEGCGCANEQTGTMLLVCIFKCWDNTVKTRKQLINAANIYA</sequence>
<dbReference type="Proteomes" id="UP000050741">
    <property type="component" value="Unassembled WGS sequence"/>
</dbReference>
<feature type="chain" id="PRO_5008146684" evidence="1">
    <location>
        <begin position="22"/>
        <end position="69"/>
    </location>
</feature>
<dbReference type="WBParaSite" id="GPLIN_000477500">
    <property type="protein sequence ID" value="GPLIN_000477500"/>
    <property type="gene ID" value="GPLIN_000477500"/>
</dbReference>
<proteinExistence type="predicted"/>
<feature type="signal peptide" evidence="1">
    <location>
        <begin position="1"/>
        <end position="21"/>
    </location>
</feature>